<evidence type="ECO:0000256" key="3">
    <source>
        <dbReference type="PIRSR" id="PIRSR006241-50"/>
    </source>
</evidence>
<dbReference type="EMBL" id="VEWJ01000011">
    <property type="protein sequence ID" value="TPF74477.1"/>
    <property type="molecule type" value="Genomic_DNA"/>
</dbReference>
<keyword evidence="6" id="KW-1185">Reference proteome</keyword>
<dbReference type="Gene3D" id="3.20.20.150">
    <property type="entry name" value="Divalent-metal-dependent TIM barrel enzymes"/>
    <property type="match status" value="1"/>
</dbReference>
<organism evidence="5 6">
    <name type="scientific">Brucella gallinifaecis</name>
    <dbReference type="NCBI Taxonomy" id="215590"/>
    <lineage>
        <taxon>Bacteria</taxon>
        <taxon>Pseudomonadati</taxon>
        <taxon>Pseudomonadota</taxon>
        <taxon>Alphaproteobacteria</taxon>
        <taxon>Hyphomicrobiales</taxon>
        <taxon>Brucellaceae</taxon>
        <taxon>Brucella/Ochrobactrum group</taxon>
        <taxon>Brucella</taxon>
    </lineage>
</organism>
<comment type="caution">
    <text evidence="5">The sequence shown here is derived from an EMBL/GenBank/DDBJ whole genome shotgun (WGS) entry which is preliminary data.</text>
</comment>
<dbReference type="Proteomes" id="UP000315388">
    <property type="component" value="Unassembled WGS sequence"/>
</dbReference>
<dbReference type="Pfam" id="PF01261">
    <property type="entry name" value="AP_endonuc_2"/>
    <property type="match status" value="1"/>
</dbReference>
<dbReference type="PIRSF" id="PIRSF006241">
    <property type="entry name" value="HyI"/>
    <property type="match status" value="1"/>
</dbReference>
<dbReference type="InterPro" id="IPR053398">
    <property type="entry name" value="HPT_OtnI_isomerases"/>
</dbReference>
<dbReference type="GO" id="GO:0046487">
    <property type="term" value="P:glyoxylate metabolic process"/>
    <property type="evidence" value="ECO:0007669"/>
    <property type="project" value="TreeGrafter"/>
</dbReference>
<name>A0A502BKX2_9HYPH</name>
<evidence type="ECO:0000256" key="1">
    <source>
        <dbReference type="ARBA" id="ARBA00023235"/>
    </source>
</evidence>
<dbReference type="SUPFAM" id="SSF51658">
    <property type="entry name" value="Xylose isomerase-like"/>
    <property type="match status" value="1"/>
</dbReference>
<reference evidence="5 6" key="1">
    <citation type="journal article" date="2003" name="Int. J. Syst. Evol. Microbiol.">
        <title>Towards a standardized format for the description of a novel species (of an established genus): Ochrobactrum gallinifaecis sp. nov.</title>
        <authorList>
            <person name="Kampfer P."/>
            <person name="Buczolits S."/>
            <person name="Albrecht A."/>
            <person name="Busse H.J."/>
            <person name="Stackebrandt E."/>
        </authorList>
    </citation>
    <scope>NUCLEOTIDE SEQUENCE [LARGE SCALE GENOMIC DNA]</scope>
    <source>
        <strain evidence="5 6">ISO 196</strain>
    </source>
</reference>
<accession>A0A502BKX2</accession>
<evidence type="ECO:0000256" key="2">
    <source>
        <dbReference type="PIRNR" id="PIRNR006241"/>
    </source>
</evidence>
<dbReference type="InterPro" id="IPR050417">
    <property type="entry name" value="Sugar_Epim/Isomerase"/>
</dbReference>
<dbReference type="GO" id="GO:0008903">
    <property type="term" value="F:hydroxypyruvate isomerase activity"/>
    <property type="evidence" value="ECO:0007669"/>
    <property type="project" value="TreeGrafter"/>
</dbReference>
<dbReference type="PANTHER" id="PTHR43489:SF6">
    <property type="entry name" value="HYDROXYPYRUVATE ISOMERASE-RELATED"/>
    <property type="match status" value="1"/>
</dbReference>
<dbReference type="InterPro" id="IPR036237">
    <property type="entry name" value="Xyl_isomerase-like_sf"/>
</dbReference>
<dbReference type="InterPro" id="IPR013022">
    <property type="entry name" value="Xyl_isomerase-like_TIM-brl"/>
</dbReference>
<gene>
    <name evidence="5" type="ORF">FHY56_14515</name>
</gene>
<dbReference type="InterPro" id="IPR026040">
    <property type="entry name" value="HyI-like"/>
</dbReference>
<keyword evidence="5" id="KW-0670">Pyruvate</keyword>
<keyword evidence="1 2" id="KW-0413">Isomerase</keyword>
<dbReference type="OrthoDB" id="9786584at2"/>
<dbReference type="PANTHER" id="PTHR43489">
    <property type="entry name" value="ISOMERASE"/>
    <property type="match status" value="1"/>
</dbReference>
<feature type="active site" description="Proton donor/acceptor" evidence="3">
    <location>
        <position position="141"/>
    </location>
</feature>
<comment type="similarity">
    <text evidence="2">Belongs to the hyi family.</text>
</comment>
<evidence type="ECO:0000313" key="6">
    <source>
        <dbReference type="Proteomes" id="UP000315388"/>
    </source>
</evidence>
<dbReference type="FunFam" id="3.20.20.150:FF:000007">
    <property type="entry name" value="Hydroxypyruvate isomerase"/>
    <property type="match status" value="1"/>
</dbReference>
<evidence type="ECO:0000313" key="5">
    <source>
        <dbReference type="EMBL" id="TPF74477.1"/>
    </source>
</evidence>
<proteinExistence type="inferred from homology"/>
<evidence type="ECO:0000259" key="4">
    <source>
        <dbReference type="Pfam" id="PF01261"/>
    </source>
</evidence>
<dbReference type="AlphaFoldDB" id="A0A502BKX2"/>
<dbReference type="NCBIfam" id="NF043033">
    <property type="entry name" value="OxoTetrIsom"/>
    <property type="match status" value="1"/>
</dbReference>
<feature type="active site" description="Proton donor/acceptor" evidence="3">
    <location>
        <position position="238"/>
    </location>
</feature>
<feature type="domain" description="Xylose isomerase-like TIM barrel" evidence="4">
    <location>
        <begin position="21"/>
        <end position="254"/>
    </location>
</feature>
<dbReference type="RefSeq" id="WP_140905879.1">
    <property type="nucleotide sequence ID" value="NZ_JBHTMD010000046.1"/>
</dbReference>
<sequence length="256" mass="28677">MPNFAANLTMMFNELPFLDRFDAAAKAGFKAVEFLFPYEHDAETVREKAMAAGVEIALFNMPPGDWESGERGIAAFPDRAQEFSNNLVTALHYAQVLRVPRIHMMAGLADSNNQTAQERYLAALCEAADAAQPYAIDILLEPINKRDMPGYFLNDFNQAVALIEKTARSNVKLQYDIYHRQILHGDVTRSLETLLPLIGHIQTASVPLRHEPGSGELNDTAIFKLLDRLGYSGFIGCEYRPQKGTLEGLEWLKPYL</sequence>
<protein>
    <submittedName>
        <fullName evidence="5">Hydroxypyruvate isomerase family protein</fullName>
    </submittedName>
</protein>